<evidence type="ECO:0000313" key="5">
    <source>
        <dbReference type="Proteomes" id="UP000324897"/>
    </source>
</evidence>
<keyword evidence="1" id="KW-0175">Coiled coil</keyword>
<evidence type="ECO:0000259" key="3">
    <source>
        <dbReference type="Pfam" id="PF03469"/>
    </source>
</evidence>
<evidence type="ECO:0000256" key="2">
    <source>
        <dbReference type="SAM" id="MobiDB-lite"/>
    </source>
</evidence>
<dbReference type="GO" id="GO:0080188">
    <property type="term" value="P:gene silencing by siRNA-directed DNA methylation"/>
    <property type="evidence" value="ECO:0007669"/>
    <property type="project" value="InterPro"/>
</dbReference>
<proteinExistence type="predicted"/>
<gene>
    <name evidence="4" type="ORF">EJB05_31592</name>
</gene>
<accession>A0A5J9UF94</accession>
<dbReference type="Pfam" id="PF03469">
    <property type="entry name" value="XH"/>
    <property type="match status" value="1"/>
</dbReference>
<feature type="compositionally biased region" description="Low complexity" evidence="2">
    <location>
        <begin position="501"/>
        <end position="529"/>
    </location>
</feature>
<dbReference type="Proteomes" id="UP000324897">
    <property type="component" value="Unassembled WGS sequence"/>
</dbReference>
<dbReference type="PANTHER" id="PTHR21596">
    <property type="entry name" value="RIBONUCLEASE P SUBUNIT P38"/>
    <property type="match status" value="1"/>
</dbReference>
<dbReference type="PANTHER" id="PTHR21596:SF51">
    <property type="entry name" value="OS01G0147700 PROTEIN"/>
    <property type="match status" value="1"/>
</dbReference>
<feature type="non-terminal residue" evidence="4">
    <location>
        <position position="1"/>
    </location>
</feature>
<organism evidence="4 5">
    <name type="scientific">Eragrostis curvula</name>
    <name type="common">weeping love grass</name>
    <dbReference type="NCBI Taxonomy" id="38414"/>
    <lineage>
        <taxon>Eukaryota</taxon>
        <taxon>Viridiplantae</taxon>
        <taxon>Streptophyta</taxon>
        <taxon>Embryophyta</taxon>
        <taxon>Tracheophyta</taxon>
        <taxon>Spermatophyta</taxon>
        <taxon>Magnoliopsida</taxon>
        <taxon>Liliopsida</taxon>
        <taxon>Poales</taxon>
        <taxon>Poaceae</taxon>
        <taxon>PACMAD clade</taxon>
        <taxon>Chloridoideae</taxon>
        <taxon>Eragrostideae</taxon>
        <taxon>Eragrostidinae</taxon>
        <taxon>Eragrostis</taxon>
    </lineage>
</organism>
<protein>
    <recommendedName>
        <fullName evidence="3">Factor of DNA methylation 1-5/IDN2 domain-containing protein</fullName>
    </recommendedName>
</protein>
<evidence type="ECO:0000313" key="4">
    <source>
        <dbReference type="EMBL" id="TVU21921.1"/>
    </source>
</evidence>
<dbReference type="InterPro" id="IPR045177">
    <property type="entry name" value="FDM1-5/IDN2"/>
</dbReference>
<dbReference type="Gramene" id="TVU21921">
    <property type="protein sequence ID" value="TVU21921"/>
    <property type="gene ID" value="EJB05_31592"/>
</dbReference>
<evidence type="ECO:0000256" key="1">
    <source>
        <dbReference type="SAM" id="Coils"/>
    </source>
</evidence>
<dbReference type="AlphaFoldDB" id="A0A5J9UF94"/>
<feature type="domain" description="Factor of DNA methylation 1-5/IDN2" evidence="3">
    <location>
        <begin position="13"/>
        <end position="139"/>
    </location>
</feature>
<feature type="coiled-coil region" evidence="1">
    <location>
        <begin position="185"/>
        <end position="297"/>
    </location>
</feature>
<keyword evidence="5" id="KW-1185">Reference proteome</keyword>
<feature type="region of interest" description="Disordered" evidence="2">
    <location>
        <begin position="498"/>
        <end position="529"/>
    </location>
</feature>
<name>A0A5J9UF94_9POAL</name>
<comment type="caution">
    <text evidence="4">The sequence shown here is derived from an EMBL/GenBank/DDBJ whole genome shotgun (WGS) entry which is preliminary data.</text>
</comment>
<dbReference type="EMBL" id="RWGY01000026">
    <property type="protein sequence ID" value="TVU21921.1"/>
    <property type="molecule type" value="Genomic_DNA"/>
</dbReference>
<feature type="region of interest" description="Disordered" evidence="2">
    <location>
        <begin position="444"/>
        <end position="482"/>
    </location>
</feature>
<sequence length="529" mass="59441">MKRRSDDIGLISLGELSATPFEDALRMKQGNDVAKIKAIFLTTNWQSKVMDPAWHPFKTVEADGITKEVVDEDNAELKQLLNEYGDDVFNAVKMALSEINEHNPRERYPVSELWNFVKRRKATVKEGLQYVFKKLKEEHTRLKEQTVAHDLEVECVDPVRISMEIETLRSQLDEDVNELGYCEENEKLRIEMDLKDKEMQFLRKEIEGLQTKYNKLDEELHAKYEKLHEELQAKYEKQNEELQGKYEKQNQKLEAKYQEKNEELQAKHEKYWKMKLMLRLEMEVARLDTEIQIMMEKLGDMGDSHNRNNGAVSAGSGHGFSQGSQEIPGRQVAGPVVGVVARWEEPEPVPRAGVAVIAPFVKYNAYDTVAFNGIFSCLSNVILDCGDQLAELHFGVCSGHVLDSQEPQGSVRSHCVIEEIPAAQAVLPGAVADHDVGAALNDPLPDEKVEGEADGSQSSGLEIIEKPADFPKRRRKRVVPKDTKLLRRSSRLAVINKGFKPSSSATATASVAATPKKVAASSATPSTTK</sequence>
<dbReference type="OrthoDB" id="678967at2759"/>
<dbReference type="InterPro" id="IPR005379">
    <property type="entry name" value="FDM1-5/IDN2_XH"/>
</dbReference>
<reference evidence="4 5" key="1">
    <citation type="journal article" date="2019" name="Sci. Rep.">
        <title>A high-quality genome of Eragrostis curvula grass provides insights into Poaceae evolution and supports new strategies to enhance forage quality.</title>
        <authorList>
            <person name="Carballo J."/>
            <person name="Santos B.A.C.M."/>
            <person name="Zappacosta D."/>
            <person name="Garbus I."/>
            <person name="Selva J.P."/>
            <person name="Gallo C.A."/>
            <person name="Diaz A."/>
            <person name="Albertini E."/>
            <person name="Caccamo M."/>
            <person name="Echenique V."/>
        </authorList>
    </citation>
    <scope>NUCLEOTIDE SEQUENCE [LARGE SCALE GENOMIC DNA]</scope>
    <source>
        <strain evidence="5">cv. Victoria</strain>
        <tissue evidence="4">Leaf</tissue>
    </source>
</reference>